<evidence type="ECO:0000256" key="2">
    <source>
        <dbReference type="SAM" id="SignalP"/>
    </source>
</evidence>
<protein>
    <recommendedName>
        <fullName evidence="5">PknH-like extracellular domain-containing protein</fullName>
    </recommendedName>
</protein>
<dbReference type="RefSeq" id="WP_358352906.1">
    <property type="nucleotide sequence ID" value="NZ_JBEZFP010000025.1"/>
</dbReference>
<evidence type="ECO:0008006" key="5">
    <source>
        <dbReference type="Google" id="ProtNLM"/>
    </source>
</evidence>
<feature type="region of interest" description="Disordered" evidence="1">
    <location>
        <begin position="35"/>
        <end position="151"/>
    </location>
</feature>
<feature type="signal peptide" evidence="2">
    <location>
        <begin position="1"/>
        <end position="31"/>
    </location>
</feature>
<accession>A0ABV3DFZ7</accession>
<evidence type="ECO:0000313" key="3">
    <source>
        <dbReference type="EMBL" id="MEU8134337.1"/>
    </source>
</evidence>
<organism evidence="3 4">
    <name type="scientific">Streptodolium elevatio</name>
    <dbReference type="NCBI Taxonomy" id="3157996"/>
    <lineage>
        <taxon>Bacteria</taxon>
        <taxon>Bacillati</taxon>
        <taxon>Actinomycetota</taxon>
        <taxon>Actinomycetes</taxon>
        <taxon>Kitasatosporales</taxon>
        <taxon>Streptomycetaceae</taxon>
        <taxon>Streptodolium</taxon>
    </lineage>
</organism>
<evidence type="ECO:0000313" key="4">
    <source>
        <dbReference type="Proteomes" id="UP001551482"/>
    </source>
</evidence>
<comment type="caution">
    <text evidence="3">The sequence shown here is derived from an EMBL/GenBank/DDBJ whole genome shotgun (WGS) entry which is preliminary data.</text>
</comment>
<dbReference type="Proteomes" id="UP001551482">
    <property type="component" value="Unassembled WGS sequence"/>
</dbReference>
<name>A0ABV3DFZ7_9ACTN</name>
<dbReference type="EMBL" id="JBEZFP010000025">
    <property type="protein sequence ID" value="MEU8134337.1"/>
    <property type="molecule type" value="Genomic_DNA"/>
</dbReference>
<keyword evidence="4" id="KW-1185">Reference proteome</keyword>
<feature type="compositionally biased region" description="Basic and acidic residues" evidence="1">
    <location>
        <begin position="54"/>
        <end position="71"/>
    </location>
</feature>
<evidence type="ECO:0000256" key="1">
    <source>
        <dbReference type="SAM" id="MobiDB-lite"/>
    </source>
</evidence>
<gene>
    <name evidence="3" type="ORF">AB0C36_12595</name>
</gene>
<keyword evidence="2" id="KW-0732">Signal</keyword>
<dbReference type="PROSITE" id="PS51257">
    <property type="entry name" value="PROKAR_LIPOPROTEIN"/>
    <property type="match status" value="1"/>
</dbReference>
<feature type="compositionally biased region" description="Low complexity" evidence="1">
    <location>
        <begin position="43"/>
        <end position="53"/>
    </location>
</feature>
<feature type="compositionally biased region" description="Acidic residues" evidence="1">
    <location>
        <begin position="115"/>
        <end position="124"/>
    </location>
</feature>
<sequence>MRTRTSRTTRKSVKLAIAFPLVALGLSGLTACEFGSDDKADATKSTASASGADKATDKASGKPSGKDDPKATAKPTGKPTGKDTKPAAGAPASDELVDALLNAQEVPAGYTAGEADTDMDDGTLDPDTVVSDPRCTTLLTGSAGSTAKAEREFTKETLDADDQEGVIVTLISDAPDELQKDFDEYTKALKACPSFSEKTGNESWEYEITEVRLGTHGDDSVSYRLKVSSDGQVRSYGYVMASRHGAVGVTVAAHSTYTEPDAPTQFVTGQIQKVEEMG</sequence>
<proteinExistence type="predicted"/>
<feature type="chain" id="PRO_5045689661" description="PknH-like extracellular domain-containing protein" evidence="2">
    <location>
        <begin position="32"/>
        <end position="278"/>
    </location>
</feature>
<reference evidence="3 4" key="1">
    <citation type="submission" date="2024-06" db="EMBL/GenBank/DDBJ databases">
        <title>The Natural Products Discovery Center: Release of the First 8490 Sequenced Strains for Exploring Actinobacteria Biosynthetic Diversity.</title>
        <authorList>
            <person name="Kalkreuter E."/>
            <person name="Kautsar S.A."/>
            <person name="Yang D."/>
            <person name="Bader C.D."/>
            <person name="Teijaro C.N."/>
            <person name="Fluegel L."/>
            <person name="Davis C.M."/>
            <person name="Simpson J.R."/>
            <person name="Lauterbach L."/>
            <person name="Steele A.D."/>
            <person name="Gui C."/>
            <person name="Meng S."/>
            <person name="Li G."/>
            <person name="Viehrig K."/>
            <person name="Ye F."/>
            <person name="Su P."/>
            <person name="Kiefer A.F."/>
            <person name="Nichols A."/>
            <person name="Cepeda A.J."/>
            <person name="Yan W."/>
            <person name="Fan B."/>
            <person name="Jiang Y."/>
            <person name="Adhikari A."/>
            <person name="Zheng C.-J."/>
            <person name="Schuster L."/>
            <person name="Cowan T.M."/>
            <person name="Smanski M.J."/>
            <person name="Chevrette M.G."/>
            <person name="De Carvalho L.P.S."/>
            <person name="Shen B."/>
        </authorList>
    </citation>
    <scope>NUCLEOTIDE SEQUENCE [LARGE SCALE GENOMIC DNA]</scope>
    <source>
        <strain evidence="3 4">NPDC048946</strain>
    </source>
</reference>